<reference evidence="4" key="1">
    <citation type="submission" date="2022-08" db="EMBL/GenBank/DDBJ databases">
        <title>Novel sulphate-reducing endosymbionts in the free-living metamonad Anaeramoeba.</title>
        <authorList>
            <person name="Jerlstrom-Hultqvist J."/>
            <person name="Cepicka I."/>
            <person name="Gallot-Lavallee L."/>
            <person name="Salas-Leiva D."/>
            <person name="Curtis B.A."/>
            <person name="Zahonova K."/>
            <person name="Pipaliya S."/>
            <person name="Dacks J."/>
            <person name="Roger A.J."/>
        </authorList>
    </citation>
    <scope>NUCLEOTIDE SEQUENCE</scope>
    <source>
        <strain evidence="4">Busselton2</strain>
    </source>
</reference>
<evidence type="ECO:0000259" key="3">
    <source>
        <dbReference type="Pfam" id="PF01926"/>
    </source>
</evidence>
<dbReference type="EMBL" id="JANTQA010000072">
    <property type="protein sequence ID" value="KAJ3424409.1"/>
    <property type="molecule type" value="Genomic_DNA"/>
</dbReference>
<organism evidence="4 5">
    <name type="scientific">Anaeramoeba flamelloides</name>
    <dbReference type="NCBI Taxonomy" id="1746091"/>
    <lineage>
        <taxon>Eukaryota</taxon>
        <taxon>Metamonada</taxon>
        <taxon>Anaeramoebidae</taxon>
        <taxon>Anaeramoeba</taxon>
    </lineage>
</organism>
<dbReference type="InterPro" id="IPR029058">
    <property type="entry name" value="AB_hydrolase_fold"/>
</dbReference>
<feature type="region of interest" description="Disordered" evidence="2">
    <location>
        <begin position="632"/>
        <end position="655"/>
    </location>
</feature>
<feature type="region of interest" description="Disordered" evidence="2">
    <location>
        <begin position="813"/>
        <end position="863"/>
    </location>
</feature>
<dbReference type="Pfam" id="PF01926">
    <property type="entry name" value="MMR_HSR1"/>
    <property type="match status" value="1"/>
</dbReference>
<proteinExistence type="predicted"/>
<feature type="compositionally biased region" description="Basic and acidic residues" evidence="2">
    <location>
        <begin position="817"/>
        <end position="852"/>
    </location>
</feature>
<evidence type="ECO:0000256" key="2">
    <source>
        <dbReference type="SAM" id="MobiDB-lite"/>
    </source>
</evidence>
<dbReference type="InterPro" id="IPR006073">
    <property type="entry name" value="GTP-bd"/>
</dbReference>
<comment type="caution">
    <text evidence="4">The sequence shown here is derived from an EMBL/GenBank/DDBJ whole genome shotgun (WGS) entry which is preliminary data.</text>
</comment>
<sequence length="1235" mass="144373">MSNKTLTSSTFCKSCLDDQKEEFAVFYCSDCKQSFCSYHEGIHRKLFSVHQCLPIPINIDHQVLIYQKKFSKLKSAHNKQMINNAALCSQAILKSTNKIEPFLQKFTEKHNFQKVKFSKECNLHFLIAQNSQELYISFQIQNPFKLISDLKDAEENQNFIHSPTHQQIFHNSIQKCAEFISSIHPGLFRLVSSLPIFEFLKMAKTRKIIFCGHSINGSLSHVCAISAYLMITNFLNEYDQNKIYSIGFGSPLYCDINLLNLLSKSNFPNQLLNIQIKNDGFPYLISEIEKYLQLSYQVDLSTDFQSAIKKLSKTVQSIYKLNGEIDLNGISVQNAIHTPLQTLEKLKEEFELKIHSPVGRYSLLKSQSKFHTQVNNTFDIKTILENYNSNDLIKSDLLDHSMSKYFNCIIKNYKISKTNNLKYSLKFSKSIEKLKPKITKVIIKQKIKSNQKKINQHLEYYQIYIFGKNLSYITNITKDKWSMNDVNTPIKIDGIQLIDESLIKKKYSKYKNSICFEFGPTFRYDDNKKNNDEKDNNHEFENEISKKKKMKEFFQNRMLNFNINQVEINLKSYFTGFFSIAKSIIQKNIPKFGKEIIKEENDECNTIISKKLFYNSWNSSLFEIVCNADSGDDNNSNNDDDDNDDDDDENDENDVDIDDYKKKRKIRKLNYILNSKLQDLELTNKKKKGSKNTKENFQEEDFTNYIIIKILIKLEKIIFSNQRSVLLPAFKKYSNQSLNKLPFCFKEVKLRLKLIYEFFNGDLELIYKMGFFKNQLKYGKTFFYSFLNLINFNLPNSNDILLNLGDDYNDDNLNLQDTKRGNENENENEKKREKEKENENENRNKNKNERQSKSNKSIDNNGIEKIDKGSGKLDCLKNLENLIGISPIIINFFSMPGILSGKTLIGINEEKYFNKKTLSKINKKINRFPKTNIFKNRLYFLFSQLNKKQNNQSITNKQEPKDMGVDSYTENELMDLLYKQFSTINFKKKKIKKLLKRIPLFNNLPTVPQELLIKFIRCIPLIKKMSTIQNKKIYIGVLGMQNAGKSTLINKLFGFDTKRGITDKERTVTISSYTLGNGIYVLDYPGFYDPDKQARKLTNLLNIIPKIYIFVGRAGVVDQAAKKCLTPLLNKTQSIYVCLNKIDLFPDLIFKKGTKKYILKREKKKLSRRLGINVNFTSFLKSSKFKKIPEIKNIRNIKIWLIDETINILKFTKKKDKEKIVKIFKAKDCYHKKRK</sequence>
<dbReference type="Gene3D" id="3.40.50.300">
    <property type="entry name" value="P-loop containing nucleotide triphosphate hydrolases"/>
    <property type="match status" value="1"/>
</dbReference>
<evidence type="ECO:0000313" key="5">
    <source>
        <dbReference type="Proteomes" id="UP001146793"/>
    </source>
</evidence>
<dbReference type="GO" id="GO:0005525">
    <property type="term" value="F:GTP binding"/>
    <property type="evidence" value="ECO:0007669"/>
    <property type="project" value="InterPro"/>
</dbReference>
<evidence type="ECO:0000256" key="1">
    <source>
        <dbReference type="SAM" id="Coils"/>
    </source>
</evidence>
<dbReference type="Gene3D" id="3.40.50.1820">
    <property type="entry name" value="alpha/beta hydrolase"/>
    <property type="match status" value="1"/>
</dbReference>
<evidence type="ECO:0000313" key="4">
    <source>
        <dbReference type="EMBL" id="KAJ3424409.1"/>
    </source>
</evidence>
<dbReference type="SUPFAM" id="SSF52540">
    <property type="entry name" value="P-loop containing nucleoside triphosphate hydrolases"/>
    <property type="match status" value="1"/>
</dbReference>
<dbReference type="InterPro" id="IPR027417">
    <property type="entry name" value="P-loop_NTPase"/>
</dbReference>
<feature type="domain" description="G" evidence="3">
    <location>
        <begin position="1035"/>
        <end position="1141"/>
    </location>
</feature>
<keyword evidence="1" id="KW-0175">Coiled coil</keyword>
<feature type="compositionally biased region" description="Acidic residues" evidence="2">
    <location>
        <begin position="638"/>
        <end position="655"/>
    </location>
</feature>
<protein>
    <submittedName>
        <fullName evidence="4">Alpha/beta-hydrolases superfamily protein</fullName>
    </submittedName>
</protein>
<accession>A0AAV7Y4F9</accession>
<dbReference type="AlphaFoldDB" id="A0AAV7Y4F9"/>
<dbReference type="Proteomes" id="UP001146793">
    <property type="component" value="Unassembled WGS sequence"/>
</dbReference>
<gene>
    <name evidence="4" type="ORF">M0812_29129</name>
</gene>
<name>A0AAV7Y4F9_9EUKA</name>
<feature type="coiled-coil region" evidence="1">
    <location>
        <begin position="530"/>
        <end position="557"/>
    </location>
</feature>